<protein>
    <submittedName>
        <fullName evidence="2">Uncharacterized protein</fullName>
    </submittedName>
</protein>
<gene>
    <name evidence="2" type="ORF">BV898_06610</name>
</gene>
<feature type="chain" id="PRO_5012506497" evidence="1">
    <location>
        <begin position="24"/>
        <end position="125"/>
    </location>
</feature>
<keyword evidence="1" id="KW-0732">Signal</keyword>
<dbReference type="OrthoDB" id="10526385at2759"/>
<dbReference type="EMBL" id="MTYJ01000040">
    <property type="protein sequence ID" value="OQV19378.1"/>
    <property type="molecule type" value="Genomic_DNA"/>
</dbReference>
<dbReference type="Proteomes" id="UP000192578">
    <property type="component" value="Unassembled WGS sequence"/>
</dbReference>
<dbReference type="AlphaFoldDB" id="A0A1W0WVZ5"/>
<name>A0A1W0WVZ5_HYPEX</name>
<comment type="caution">
    <text evidence="2">The sequence shown here is derived from an EMBL/GenBank/DDBJ whole genome shotgun (WGS) entry which is preliminary data.</text>
</comment>
<sequence length="125" mass="14091">MNCSPTFFALFLVLFTLVMDTFALPLIDQRMDETFSDNSPLLRKDKTTPDRSPFKAFESRLIDGMALAAARHGHHANLYAKRACKYNLGISNDCEYRDAAQAALRRRFAKSKLSPGKRGSDTPIF</sequence>
<feature type="signal peptide" evidence="1">
    <location>
        <begin position="1"/>
        <end position="23"/>
    </location>
</feature>
<evidence type="ECO:0000256" key="1">
    <source>
        <dbReference type="SAM" id="SignalP"/>
    </source>
</evidence>
<evidence type="ECO:0000313" key="3">
    <source>
        <dbReference type="Proteomes" id="UP000192578"/>
    </source>
</evidence>
<reference evidence="3" key="1">
    <citation type="submission" date="2017-01" db="EMBL/GenBank/DDBJ databases">
        <title>Comparative genomics of anhydrobiosis in the tardigrade Hypsibius dujardini.</title>
        <authorList>
            <person name="Yoshida Y."/>
            <person name="Koutsovoulos G."/>
            <person name="Laetsch D."/>
            <person name="Stevens L."/>
            <person name="Kumar S."/>
            <person name="Horikawa D."/>
            <person name="Ishino K."/>
            <person name="Komine S."/>
            <person name="Tomita M."/>
            <person name="Blaxter M."/>
            <person name="Arakawa K."/>
        </authorList>
    </citation>
    <scope>NUCLEOTIDE SEQUENCE [LARGE SCALE GENOMIC DNA]</scope>
    <source>
        <strain evidence="3">Z151</strain>
    </source>
</reference>
<evidence type="ECO:0000313" key="2">
    <source>
        <dbReference type="EMBL" id="OQV19378.1"/>
    </source>
</evidence>
<keyword evidence="3" id="KW-1185">Reference proteome</keyword>
<proteinExistence type="predicted"/>
<accession>A0A1W0WVZ5</accession>
<organism evidence="2 3">
    <name type="scientific">Hypsibius exemplaris</name>
    <name type="common">Freshwater tardigrade</name>
    <dbReference type="NCBI Taxonomy" id="2072580"/>
    <lineage>
        <taxon>Eukaryota</taxon>
        <taxon>Metazoa</taxon>
        <taxon>Ecdysozoa</taxon>
        <taxon>Tardigrada</taxon>
        <taxon>Eutardigrada</taxon>
        <taxon>Parachela</taxon>
        <taxon>Hypsibioidea</taxon>
        <taxon>Hypsibiidae</taxon>
        <taxon>Hypsibius</taxon>
    </lineage>
</organism>